<dbReference type="CDD" id="cd03112">
    <property type="entry name" value="CobW-like"/>
    <property type="match status" value="1"/>
</dbReference>
<comment type="caution">
    <text evidence="2">The sequence shown here is derived from an EMBL/GenBank/DDBJ whole genome shotgun (WGS) entry which is preliminary data.</text>
</comment>
<dbReference type="RefSeq" id="WP_225251518.1">
    <property type="nucleotide sequence ID" value="NZ_JAIWIU010000131.1"/>
</dbReference>
<keyword evidence="3" id="KW-1185">Reference proteome</keyword>
<dbReference type="EMBL" id="JAIWIU010000131">
    <property type="protein sequence ID" value="MCA2017936.1"/>
    <property type="molecule type" value="Genomic_DNA"/>
</dbReference>
<evidence type="ECO:0000313" key="3">
    <source>
        <dbReference type="Proteomes" id="UP001199044"/>
    </source>
</evidence>
<dbReference type="Gene3D" id="3.40.50.300">
    <property type="entry name" value="P-loop containing nucleotide triphosphate hydrolases"/>
    <property type="match status" value="1"/>
</dbReference>
<name>A0ABS7YQJ0_9VIBR</name>
<reference evidence="3" key="1">
    <citation type="submission" date="2023-07" db="EMBL/GenBank/DDBJ databases">
        <title>Molecular identification of indigenous halophilic bacteria isolated from red sea cost, biodegradation of synthetic dyes and assessment of degraded metabolite toxicity.</title>
        <authorList>
            <person name="Chaieb K."/>
            <person name="Altayb H.N."/>
        </authorList>
    </citation>
    <scope>NUCLEOTIDE SEQUENCE [LARGE SCALE GENOMIC DNA]</scope>
    <source>
        <strain evidence="3">K20</strain>
    </source>
</reference>
<dbReference type="PANTHER" id="PTHR13748">
    <property type="entry name" value="COBW-RELATED"/>
    <property type="match status" value="1"/>
</dbReference>
<dbReference type="InterPro" id="IPR003495">
    <property type="entry name" value="CobW/HypB/UreG_nucleotide-bd"/>
</dbReference>
<feature type="domain" description="CobW/HypB/UreG nucleotide-binding" evidence="1">
    <location>
        <begin position="6"/>
        <end position="177"/>
    </location>
</feature>
<organism evidence="2 3">
    <name type="scientific">Vibrio tritonius</name>
    <dbReference type="NCBI Taxonomy" id="1435069"/>
    <lineage>
        <taxon>Bacteria</taxon>
        <taxon>Pseudomonadati</taxon>
        <taxon>Pseudomonadota</taxon>
        <taxon>Gammaproteobacteria</taxon>
        <taxon>Vibrionales</taxon>
        <taxon>Vibrionaceae</taxon>
        <taxon>Vibrio</taxon>
    </lineage>
</organism>
<dbReference type="Pfam" id="PF02492">
    <property type="entry name" value="cobW"/>
    <property type="match status" value="1"/>
</dbReference>
<gene>
    <name evidence="2" type="ORF">LDJ79_17575</name>
</gene>
<dbReference type="InterPro" id="IPR051316">
    <property type="entry name" value="Zinc-reg_GTPase_activator"/>
</dbReference>
<evidence type="ECO:0000313" key="2">
    <source>
        <dbReference type="EMBL" id="MCA2017936.1"/>
    </source>
</evidence>
<dbReference type="SUPFAM" id="SSF52540">
    <property type="entry name" value="P-loop containing nucleoside triphosphate hydrolases"/>
    <property type="match status" value="1"/>
</dbReference>
<proteinExistence type="predicted"/>
<evidence type="ECO:0000259" key="1">
    <source>
        <dbReference type="Pfam" id="PF02492"/>
    </source>
</evidence>
<sequence length="341" mass="37672">MTKKIPTNIITGFLGVGKTTTILNLLKNKPADEKWAVLVNEFGEIGIDGAMMSDRGAVIKEVQGGCMCCAAGVPMSVAITALLRQKPDRLLIEPTGLGHPKEVVATLVSEQYSPYVDLKATITLVDPRNLRNTKYTENANFNDQLNCGDVIAATKIDLSNAEDLDAFSAWISAQQPAKLAALQLVNGNLDYTVLDMVRESNSSSAHIEAHHREHASQEPQFELAPGEAFVRRENRGQGYYSCGWLFGAEYHFQFDDIFSLFTDLTAERVKAVVNTERGCYAFNATDGVVSVFEMSLEGFESRIEVIDSQLMPWDELEQILLKLSGILVPFDWTLKTPSNDK</sequence>
<dbReference type="Proteomes" id="UP001199044">
    <property type="component" value="Unassembled WGS sequence"/>
</dbReference>
<dbReference type="InterPro" id="IPR027417">
    <property type="entry name" value="P-loop_NTPase"/>
</dbReference>
<dbReference type="PANTHER" id="PTHR13748:SF46">
    <property type="entry name" value="ZINC CHAPERONE YEIR"/>
    <property type="match status" value="1"/>
</dbReference>
<accession>A0ABS7YQJ0</accession>
<protein>
    <submittedName>
        <fullName evidence="2">GTP-binding protein</fullName>
    </submittedName>
</protein>